<dbReference type="AlphaFoldDB" id="A0A8J5XKJ3"/>
<dbReference type="Proteomes" id="UP000751190">
    <property type="component" value="Unassembled WGS sequence"/>
</dbReference>
<dbReference type="EMBL" id="JAGTXO010000021">
    <property type="protein sequence ID" value="KAG8462244.1"/>
    <property type="molecule type" value="Genomic_DNA"/>
</dbReference>
<reference evidence="1" key="1">
    <citation type="submission" date="2021-05" db="EMBL/GenBank/DDBJ databases">
        <title>The genome of the haptophyte Pavlova lutheri (Diacronema luteri, Pavlovales) - a model for lipid biosynthesis in eukaryotic algae.</title>
        <authorList>
            <person name="Hulatt C.J."/>
            <person name="Posewitz M.C."/>
        </authorList>
    </citation>
    <scope>NUCLEOTIDE SEQUENCE</scope>
    <source>
        <strain evidence="1">NIVA-4/92</strain>
    </source>
</reference>
<dbReference type="OrthoDB" id="10601496at2759"/>
<organism evidence="1 2">
    <name type="scientific">Diacronema lutheri</name>
    <name type="common">Unicellular marine alga</name>
    <name type="synonym">Monochrysis lutheri</name>
    <dbReference type="NCBI Taxonomy" id="2081491"/>
    <lineage>
        <taxon>Eukaryota</taxon>
        <taxon>Haptista</taxon>
        <taxon>Haptophyta</taxon>
        <taxon>Pavlovophyceae</taxon>
        <taxon>Pavlovales</taxon>
        <taxon>Pavlovaceae</taxon>
        <taxon>Diacronema</taxon>
    </lineage>
</organism>
<sequence>MSSAARFFEGDEVLALLRVLPAREVARLRAVSVQLRSAVDAFTPELVTARGARVRARGCARLRELDREERAVLHEDFGPGWRERWRDGPTLQGSGGARYEFLGVREEPDGAGPTRAYLSMRAGGVMNFNGLYHAFPRPVKPRRIAFSARVGARCDERAFANVFFSAAPAPHGLREPMPFFYRGEQPEPPDLFTVLLDLRQAAAGESPPPLRVGPAGHCVEPIGELWLPTGQSVRLTAHRAHRGARSRALDDWVRLELDFDWHMGLVTRCSTQLAADEIRGAAPGPPLAEPSAHAPGTAVAADAVASRLLGLLRVNRALGEGAGIPFVTPAVALGFTHVFLFVWAEAEQLHGKSDVHISDLWVEE</sequence>
<evidence type="ECO:0000313" key="2">
    <source>
        <dbReference type="Proteomes" id="UP000751190"/>
    </source>
</evidence>
<keyword evidence="2" id="KW-1185">Reference proteome</keyword>
<proteinExistence type="predicted"/>
<gene>
    <name evidence="1" type="ORF">KFE25_012064</name>
</gene>
<accession>A0A8J5XKJ3</accession>
<comment type="caution">
    <text evidence="1">The sequence shown here is derived from an EMBL/GenBank/DDBJ whole genome shotgun (WGS) entry which is preliminary data.</text>
</comment>
<name>A0A8J5XKJ3_DIALT</name>
<evidence type="ECO:0000313" key="1">
    <source>
        <dbReference type="EMBL" id="KAG8462244.1"/>
    </source>
</evidence>
<protein>
    <submittedName>
        <fullName evidence="1">Uncharacterized protein</fullName>
    </submittedName>
</protein>